<feature type="domain" description="Phospholipid/glycerol acyltransferase" evidence="5">
    <location>
        <begin position="59"/>
        <end position="180"/>
    </location>
</feature>
<feature type="region of interest" description="Disordered" evidence="4">
    <location>
        <begin position="1"/>
        <end position="24"/>
    </location>
</feature>
<accession>A0A1H1XXF7</accession>
<dbReference type="OrthoDB" id="9808424at2"/>
<dbReference type="RefSeq" id="WP_090351021.1">
    <property type="nucleotide sequence ID" value="NZ_LT629751.1"/>
</dbReference>
<dbReference type="PANTHER" id="PTHR10434:SF11">
    <property type="entry name" value="1-ACYL-SN-GLYCEROL-3-PHOSPHATE ACYLTRANSFERASE"/>
    <property type="match status" value="1"/>
</dbReference>
<feature type="compositionally biased region" description="Pro residues" evidence="4">
    <location>
        <begin position="1"/>
        <end position="21"/>
    </location>
</feature>
<evidence type="ECO:0000256" key="2">
    <source>
        <dbReference type="ARBA" id="ARBA00022679"/>
    </source>
</evidence>
<dbReference type="EMBL" id="LT629751">
    <property type="protein sequence ID" value="SDT13958.1"/>
    <property type="molecule type" value="Genomic_DNA"/>
</dbReference>
<protein>
    <submittedName>
        <fullName evidence="6">1-acyl-sn-glycerol-3-phosphate acyltransferases</fullName>
    </submittedName>
</protein>
<organism evidence="6 7">
    <name type="scientific">Pseudomonas oryzae</name>
    <dbReference type="NCBI Taxonomy" id="1392877"/>
    <lineage>
        <taxon>Bacteria</taxon>
        <taxon>Pseudomonadati</taxon>
        <taxon>Pseudomonadota</taxon>
        <taxon>Gammaproteobacteria</taxon>
        <taxon>Pseudomonadales</taxon>
        <taxon>Pseudomonadaceae</taxon>
        <taxon>Pseudomonas</taxon>
    </lineage>
</organism>
<keyword evidence="2 6" id="KW-0808">Transferase</keyword>
<name>A0A1H1XXF7_9PSED</name>
<keyword evidence="7" id="KW-1185">Reference proteome</keyword>
<evidence type="ECO:0000256" key="1">
    <source>
        <dbReference type="ARBA" id="ARBA00005189"/>
    </source>
</evidence>
<dbReference type="GO" id="GO:0003841">
    <property type="term" value="F:1-acylglycerol-3-phosphate O-acyltransferase activity"/>
    <property type="evidence" value="ECO:0007669"/>
    <property type="project" value="TreeGrafter"/>
</dbReference>
<proteinExistence type="predicted"/>
<dbReference type="SUPFAM" id="SSF69593">
    <property type="entry name" value="Glycerol-3-phosphate (1)-acyltransferase"/>
    <property type="match status" value="1"/>
</dbReference>
<comment type="pathway">
    <text evidence="1">Lipid metabolism.</text>
</comment>
<evidence type="ECO:0000313" key="6">
    <source>
        <dbReference type="EMBL" id="SDT13958.1"/>
    </source>
</evidence>
<evidence type="ECO:0000256" key="3">
    <source>
        <dbReference type="ARBA" id="ARBA00023315"/>
    </source>
</evidence>
<evidence type="ECO:0000313" key="7">
    <source>
        <dbReference type="Proteomes" id="UP000243359"/>
    </source>
</evidence>
<dbReference type="InterPro" id="IPR002123">
    <property type="entry name" value="Plipid/glycerol_acylTrfase"/>
</dbReference>
<dbReference type="SMART" id="SM00563">
    <property type="entry name" value="PlsC"/>
    <property type="match status" value="1"/>
</dbReference>
<sequence length="231" mass="25522">MNDTPIPPPGEDLPPPPPAPRPSSGLAQRLLARAIIGFARLLTGARSLWRGCLPEARQRIYFANHSSHADFVLLWSSLPPELRARTRPVAGADYWLRDAVRRFLIHRVFHGVLVDRERQGAQHNPLEPLLAALHAGDSLILFPEGTRNLTEQLLPFKSGIYRLARACPQVELVPVWIANLNRVMPKGRVLPLPLLCTVTFGAPLSLADDEGKEAFLARARDALLELAAEAD</sequence>
<dbReference type="AlphaFoldDB" id="A0A1H1XXF7"/>
<dbReference type="GO" id="GO:0006654">
    <property type="term" value="P:phosphatidic acid biosynthetic process"/>
    <property type="evidence" value="ECO:0007669"/>
    <property type="project" value="TreeGrafter"/>
</dbReference>
<dbReference type="CDD" id="cd07989">
    <property type="entry name" value="LPLAT_AGPAT-like"/>
    <property type="match status" value="1"/>
</dbReference>
<dbReference type="Pfam" id="PF01553">
    <property type="entry name" value="Acyltransferase"/>
    <property type="match status" value="1"/>
</dbReference>
<evidence type="ECO:0000259" key="5">
    <source>
        <dbReference type="SMART" id="SM00563"/>
    </source>
</evidence>
<evidence type="ECO:0000256" key="4">
    <source>
        <dbReference type="SAM" id="MobiDB-lite"/>
    </source>
</evidence>
<dbReference type="Proteomes" id="UP000243359">
    <property type="component" value="Chromosome I"/>
</dbReference>
<dbReference type="STRING" id="1392877.SAMN05216221_3584"/>
<reference evidence="7" key="1">
    <citation type="submission" date="2016-10" db="EMBL/GenBank/DDBJ databases">
        <authorList>
            <person name="Varghese N."/>
            <person name="Submissions S."/>
        </authorList>
    </citation>
    <scope>NUCLEOTIDE SEQUENCE [LARGE SCALE GENOMIC DNA]</scope>
    <source>
        <strain evidence="7">KCTC 32247</strain>
    </source>
</reference>
<keyword evidence="3 6" id="KW-0012">Acyltransferase</keyword>
<gene>
    <name evidence="6" type="ORF">SAMN05216221_3584</name>
</gene>
<dbReference type="PANTHER" id="PTHR10434">
    <property type="entry name" value="1-ACYL-SN-GLYCEROL-3-PHOSPHATE ACYLTRANSFERASE"/>
    <property type="match status" value="1"/>
</dbReference>